<dbReference type="AlphaFoldDB" id="A0A2S0L644"/>
<dbReference type="InterPro" id="IPR006076">
    <property type="entry name" value="FAD-dep_OxRdtase"/>
</dbReference>
<evidence type="ECO:0000313" key="4">
    <source>
        <dbReference type="Proteomes" id="UP000237883"/>
    </source>
</evidence>
<sequence length="477" mass="52086">MLYDIVIIGAGITGSMLARELSRYELKVAVLDKENDIANGATMANSAIVHTGYDPVDGTLKAELNVKGARKYPKICEDLHCHIKNTGAFVVACGQEEEKLLDVLAERAVCREIPHEFLSEDEARAVEPNLSDSITKVLSFPTTSVIYPWEVAIACMQVAVGNGVELFLNHEVSSVEKNDDGYSVTANGKPFHTKVLLNASGIGASEICHMVTEDAGFEITPRRGEYYVISNDEHIVNNIIFPVPTAKGKGVLAIPTVYGNTLIGPNSEQLEDNITTATSTVGARYLRENIAKIIKTVPLHKSIRTFAGLRPSSTSKDFIIGPLDDENPNFINIASIESPGLASAPAIADYVIEHFIADRFCLKENPDAVMTRDKPIVVSELSEEEREKLVRANSQYANIVCRCETISEGEIVSAIHEVCGARSVKGIKKRVRPGMGKCQGGFCEPKVVEILARELNCSPVDIVQDGQYSKILERENR</sequence>
<dbReference type="OrthoDB" id="9801699at2"/>
<dbReference type="Gene3D" id="3.30.9.10">
    <property type="entry name" value="D-Amino Acid Oxidase, subunit A, domain 2"/>
    <property type="match status" value="1"/>
</dbReference>
<dbReference type="InterPro" id="IPR041854">
    <property type="entry name" value="BFD-like_2Fe2S-bd_dom_sf"/>
</dbReference>
<dbReference type="CDD" id="cd19946">
    <property type="entry name" value="GlpA-like_Fer2_BFD-like"/>
    <property type="match status" value="1"/>
</dbReference>
<dbReference type="Gene3D" id="3.50.50.60">
    <property type="entry name" value="FAD/NAD(P)-binding domain"/>
    <property type="match status" value="1"/>
</dbReference>
<protein>
    <submittedName>
        <fullName evidence="3">FAD/NAD(P)-binding oxidoreductase</fullName>
    </submittedName>
</protein>
<dbReference type="PANTHER" id="PTHR42720:SF1">
    <property type="entry name" value="GLYCEROL 3-PHOSPHATE OXIDASE"/>
    <property type="match status" value="1"/>
</dbReference>
<dbReference type="SUPFAM" id="SSF54373">
    <property type="entry name" value="FAD-linked reductases, C-terminal domain"/>
    <property type="match status" value="1"/>
</dbReference>
<gene>
    <name evidence="3" type="ORF">C5Q96_07790</name>
</gene>
<dbReference type="Gene3D" id="1.10.10.1100">
    <property type="entry name" value="BFD-like [2Fe-2S]-binding domain"/>
    <property type="match status" value="1"/>
</dbReference>
<organism evidence="3 4">
    <name type="scientific">Mogibacterium diversum</name>
    <dbReference type="NCBI Taxonomy" id="114527"/>
    <lineage>
        <taxon>Bacteria</taxon>
        <taxon>Bacillati</taxon>
        <taxon>Bacillota</taxon>
        <taxon>Clostridia</taxon>
        <taxon>Peptostreptococcales</taxon>
        <taxon>Anaerovoracaceae</taxon>
        <taxon>Mogibacterium</taxon>
    </lineage>
</organism>
<dbReference type="Pfam" id="PF01266">
    <property type="entry name" value="DAO"/>
    <property type="match status" value="1"/>
</dbReference>
<evidence type="ECO:0000259" key="1">
    <source>
        <dbReference type="Pfam" id="PF01266"/>
    </source>
</evidence>
<evidence type="ECO:0000313" key="3">
    <source>
        <dbReference type="EMBL" id="AVM48758.1"/>
    </source>
</evidence>
<dbReference type="Proteomes" id="UP000237883">
    <property type="component" value="Chromosome"/>
</dbReference>
<dbReference type="RefSeq" id="WP_106057812.1">
    <property type="nucleotide sequence ID" value="NZ_CP027228.1"/>
</dbReference>
<dbReference type="InterPro" id="IPR036188">
    <property type="entry name" value="FAD/NAD-bd_sf"/>
</dbReference>
<dbReference type="PANTHER" id="PTHR42720">
    <property type="entry name" value="GLYCEROL-3-PHOSPHATE DEHYDROGENASE"/>
    <property type="match status" value="1"/>
</dbReference>
<dbReference type="InterPro" id="IPR007419">
    <property type="entry name" value="BFD-like_2Fe2S-bd_dom"/>
</dbReference>
<dbReference type="GeneID" id="78392164"/>
<feature type="domain" description="BFD-like [2Fe-2S]-binding" evidence="2">
    <location>
        <begin position="399"/>
        <end position="453"/>
    </location>
</feature>
<accession>A0A2S0L644</accession>
<dbReference type="InterPro" id="IPR052745">
    <property type="entry name" value="G3P_Oxidase/Oxidoreductase"/>
</dbReference>
<dbReference type="EMBL" id="CP027228">
    <property type="protein sequence ID" value="AVM48758.1"/>
    <property type="molecule type" value="Genomic_DNA"/>
</dbReference>
<proteinExistence type="predicted"/>
<reference evidence="4" key="1">
    <citation type="submission" date="2018-02" db="EMBL/GenBank/DDBJ databases">
        <authorList>
            <person name="Holder M.E."/>
            <person name="Ajami N.J."/>
            <person name="Petrosino J.F."/>
        </authorList>
    </citation>
    <scope>NUCLEOTIDE SEQUENCE [LARGE SCALE GENOMIC DNA]</scope>
    <source>
        <strain evidence="4">CCUG 47132</strain>
    </source>
</reference>
<keyword evidence="4" id="KW-1185">Reference proteome</keyword>
<name>A0A2S0L644_9FIRM</name>
<feature type="domain" description="FAD dependent oxidoreductase" evidence="1">
    <location>
        <begin position="4"/>
        <end position="353"/>
    </location>
</feature>
<evidence type="ECO:0000259" key="2">
    <source>
        <dbReference type="Pfam" id="PF04324"/>
    </source>
</evidence>
<dbReference type="KEGG" id="mdv:C5Q96_07790"/>
<dbReference type="Pfam" id="PF04324">
    <property type="entry name" value="Fer2_BFD"/>
    <property type="match status" value="1"/>
</dbReference>
<dbReference type="SUPFAM" id="SSF51905">
    <property type="entry name" value="FAD/NAD(P)-binding domain"/>
    <property type="match status" value="1"/>
</dbReference>